<dbReference type="OrthoDB" id="8563717at2"/>
<organism evidence="2 3">
    <name type="scientific">Parvibium lacunae</name>
    <dbReference type="NCBI Taxonomy" id="1888893"/>
    <lineage>
        <taxon>Bacteria</taxon>
        <taxon>Pseudomonadati</taxon>
        <taxon>Pseudomonadota</taxon>
        <taxon>Betaproteobacteria</taxon>
        <taxon>Burkholderiales</taxon>
        <taxon>Alcaligenaceae</taxon>
        <taxon>Parvibium</taxon>
    </lineage>
</organism>
<evidence type="ECO:0000313" key="3">
    <source>
        <dbReference type="Proteomes" id="UP000252357"/>
    </source>
</evidence>
<dbReference type="AlphaFoldDB" id="A0A368L8D4"/>
<reference evidence="2 3" key="1">
    <citation type="journal article" date="2018" name="Int. J. Syst. Evol. Microbiol.">
        <title>Parvibium lacunae gen. nov., sp. nov., a new member of the family Alcaligenaceae isolated from a freshwater pond.</title>
        <authorList>
            <person name="Chen W.M."/>
            <person name="Xie P.B."/>
            <person name="Hsu M.Y."/>
            <person name="Sheu S.Y."/>
        </authorList>
    </citation>
    <scope>NUCLEOTIDE SEQUENCE [LARGE SCALE GENOMIC DNA]</scope>
    <source>
        <strain evidence="2 3">KMB9</strain>
    </source>
</reference>
<feature type="transmembrane region" description="Helical" evidence="1">
    <location>
        <begin position="58"/>
        <end position="75"/>
    </location>
</feature>
<keyword evidence="3" id="KW-1185">Reference proteome</keyword>
<keyword evidence="1" id="KW-0472">Membrane</keyword>
<gene>
    <name evidence="2" type="ORF">DU000_03270</name>
</gene>
<dbReference type="Proteomes" id="UP000252357">
    <property type="component" value="Unassembled WGS sequence"/>
</dbReference>
<evidence type="ECO:0000313" key="2">
    <source>
        <dbReference type="EMBL" id="RCS59940.1"/>
    </source>
</evidence>
<comment type="caution">
    <text evidence="2">The sequence shown here is derived from an EMBL/GenBank/DDBJ whole genome shotgun (WGS) entry which is preliminary data.</text>
</comment>
<dbReference type="RefSeq" id="WP_114401890.1">
    <property type="nucleotide sequence ID" value="NZ_QPGB01000001.1"/>
</dbReference>
<keyword evidence="1" id="KW-1133">Transmembrane helix</keyword>
<evidence type="ECO:0000256" key="1">
    <source>
        <dbReference type="SAM" id="Phobius"/>
    </source>
</evidence>
<dbReference type="EMBL" id="QPGB01000001">
    <property type="protein sequence ID" value="RCS59940.1"/>
    <property type="molecule type" value="Genomic_DNA"/>
</dbReference>
<name>A0A368L8D4_9BURK</name>
<sequence>MTALALLFSTFVLVFALGFQSQNVNGGHYKSAAITSLAIGAGQMILYKLAPTANWIEIAAYLCGGPLGIVVSMWAHRKFMKGHHHAR</sequence>
<keyword evidence="1" id="KW-0812">Transmembrane</keyword>
<proteinExistence type="predicted"/>
<protein>
    <submittedName>
        <fullName evidence="2">Uncharacterized protein</fullName>
    </submittedName>
</protein>
<accession>A0A368L8D4</accession>